<feature type="region of interest" description="Disordered" evidence="1">
    <location>
        <begin position="1"/>
        <end position="44"/>
    </location>
</feature>
<feature type="region of interest" description="Disordered" evidence="1">
    <location>
        <begin position="86"/>
        <end position="110"/>
    </location>
</feature>
<sequence>MKGESRGRPLHRAYRWRGRRPIRGRHRRRASEASLRPRGSGRGSRPNVFLRLWRRHLRGLWPILHLCLENLQRRRRQPNVHLLLRDVGTKGSGPTSACRPGRDEDPVAASNVTAPSTKGAVGEPLRGDIGCDVVNGALGAIQKYCKDMQVGNTKKRLGLARRLS</sequence>
<organism evidence="2 3">
    <name type="scientific">Lolium multiflorum</name>
    <name type="common">Italian ryegrass</name>
    <name type="synonym">Lolium perenne subsp. multiflorum</name>
    <dbReference type="NCBI Taxonomy" id="4521"/>
    <lineage>
        <taxon>Eukaryota</taxon>
        <taxon>Viridiplantae</taxon>
        <taxon>Streptophyta</taxon>
        <taxon>Embryophyta</taxon>
        <taxon>Tracheophyta</taxon>
        <taxon>Spermatophyta</taxon>
        <taxon>Magnoliopsida</taxon>
        <taxon>Liliopsida</taxon>
        <taxon>Poales</taxon>
        <taxon>Poaceae</taxon>
        <taxon>BOP clade</taxon>
        <taxon>Pooideae</taxon>
        <taxon>Poodae</taxon>
        <taxon>Poeae</taxon>
        <taxon>Poeae Chloroplast Group 2 (Poeae type)</taxon>
        <taxon>Loliodinae</taxon>
        <taxon>Loliinae</taxon>
        <taxon>Lolium</taxon>
    </lineage>
</organism>
<name>A0AAD8WU10_LOLMU</name>
<evidence type="ECO:0000313" key="2">
    <source>
        <dbReference type="EMBL" id="KAK1678736.1"/>
    </source>
</evidence>
<reference evidence="2" key="1">
    <citation type="submission" date="2023-07" db="EMBL/GenBank/DDBJ databases">
        <title>A chromosome-level genome assembly of Lolium multiflorum.</title>
        <authorList>
            <person name="Chen Y."/>
            <person name="Copetti D."/>
            <person name="Kolliker R."/>
            <person name="Studer B."/>
        </authorList>
    </citation>
    <scope>NUCLEOTIDE SEQUENCE</scope>
    <source>
        <strain evidence="2">02402/16</strain>
        <tissue evidence="2">Leaf</tissue>
    </source>
</reference>
<keyword evidence="3" id="KW-1185">Reference proteome</keyword>
<evidence type="ECO:0000256" key="1">
    <source>
        <dbReference type="SAM" id="MobiDB-lite"/>
    </source>
</evidence>
<comment type="caution">
    <text evidence="2">The sequence shown here is derived from an EMBL/GenBank/DDBJ whole genome shotgun (WGS) entry which is preliminary data.</text>
</comment>
<feature type="compositionally biased region" description="Basic residues" evidence="1">
    <location>
        <begin position="8"/>
        <end position="29"/>
    </location>
</feature>
<protein>
    <submittedName>
        <fullName evidence="2">Uncharacterized protein</fullName>
    </submittedName>
</protein>
<proteinExistence type="predicted"/>
<gene>
    <name evidence="2" type="ORF">QYE76_039584</name>
</gene>
<accession>A0AAD8WU10</accession>
<dbReference type="AlphaFoldDB" id="A0AAD8WU10"/>
<dbReference type="Proteomes" id="UP001231189">
    <property type="component" value="Unassembled WGS sequence"/>
</dbReference>
<evidence type="ECO:0000313" key="3">
    <source>
        <dbReference type="Proteomes" id="UP001231189"/>
    </source>
</evidence>
<dbReference type="EMBL" id="JAUUTY010000002">
    <property type="protein sequence ID" value="KAK1678736.1"/>
    <property type="molecule type" value="Genomic_DNA"/>
</dbReference>